<proteinExistence type="predicted"/>
<dbReference type="Proteomes" id="UP001497644">
    <property type="component" value="Chromosome 10"/>
</dbReference>
<evidence type="ECO:0000313" key="2">
    <source>
        <dbReference type="Proteomes" id="UP001497644"/>
    </source>
</evidence>
<organism evidence="1 2">
    <name type="scientific">Lasius platythorax</name>
    <dbReference type="NCBI Taxonomy" id="488582"/>
    <lineage>
        <taxon>Eukaryota</taxon>
        <taxon>Metazoa</taxon>
        <taxon>Ecdysozoa</taxon>
        <taxon>Arthropoda</taxon>
        <taxon>Hexapoda</taxon>
        <taxon>Insecta</taxon>
        <taxon>Pterygota</taxon>
        <taxon>Neoptera</taxon>
        <taxon>Endopterygota</taxon>
        <taxon>Hymenoptera</taxon>
        <taxon>Apocrita</taxon>
        <taxon>Aculeata</taxon>
        <taxon>Formicoidea</taxon>
        <taxon>Formicidae</taxon>
        <taxon>Formicinae</taxon>
        <taxon>Lasius</taxon>
        <taxon>Lasius</taxon>
    </lineage>
</organism>
<name>A0AAV2N4B0_9HYME</name>
<evidence type="ECO:0000313" key="1">
    <source>
        <dbReference type="EMBL" id="CAL1674754.1"/>
    </source>
</evidence>
<reference evidence="1" key="1">
    <citation type="submission" date="2024-04" db="EMBL/GenBank/DDBJ databases">
        <authorList>
            <consortium name="Molecular Ecology Group"/>
        </authorList>
    </citation>
    <scope>NUCLEOTIDE SEQUENCE</scope>
</reference>
<protein>
    <submittedName>
        <fullName evidence="1">Uncharacterized protein</fullName>
    </submittedName>
</protein>
<accession>A0AAV2N4B0</accession>
<keyword evidence="2" id="KW-1185">Reference proteome</keyword>
<gene>
    <name evidence="1" type="ORF">LPLAT_LOCUS1309</name>
</gene>
<dbReference type="AlphaFoldDB" id="A0AAV2N4B0"/>
<sequence length="116" mass="13163">MRMARMRRILTQAKRIYVPDGAFDAPSTVAQVQFPFRETQGGLIALRLNAPRHELAPLFGELSRLKADHPYRGRESCHLKYINSLISLAWSSRTLDSVEGHTRAIKEETVISFLPS</sequence>
<dbReference type="EMBL" id="OZ034833">
    <property type="protein sequence ID" value="CAL1674754.1"/>
    <property type="molecule type" value="Genomic_DNA"/>
</dbReference>